<evidence type="ECO:0000256" key="3">
    <source>
        <dbReference type="ARBA" id="ARBA00023139"/>
    </source>
</evidence>
<dbReference type="EMBL" id="JBHRTG010000019">
    <property type="protein sequence ID" value="MFC3165416.1"/>
    <property type="molecule type" value="Genomic_DNA"/>
</dbReference>
<dbReference type="InterPro" id="IPR018660">
    <property type="entry name" value="MliC"/>
</dbReference>
<keyword evidence="2" id="KW-0472">Membrane</keyword>
<comment type="caution">
    <text evidence="7">The sequence shown here is derived from an EMBL/GenBank/DDBJ whole genome shotgun (WGS) entry which is preliminary data.</text>
</comment>
<gene>
    <name evidence="7" type="ORF">ACFOHV_19210</name>
</gene>
<protein>
    <submittedName>
        <fullName evidence="7">MliC family protein</fullName>
    </submittedName>
</protein>
<dbReference type="RefSeq" id="WP_182304391.1">
    <property type="nucleotide sequence ID" value="NZ_CP059896.1"/>
</dbReference>
<sequence>MIRRLRVFAGLVAFAVPAVPAIAEDVPTAVYMCENGSTFTVRFENDTAYVRFPDGKAYDLPVAISGDGFRYEADGVELRGRGEDATLTVPGTAPLVCRAEDTD</sequence>
<name>A0ABV7I6W6_9HYPH</name>
<accession>A0ABV7I6W6</accession>
<evidence type="ECO:0000313" key="7">
    <source>
        <dbReference type="EMBL" id="MFC3165416.1"/>
    </source>
</evidence>
<feature type="signal peptide" evidence="5">
    <location>
        <begin position="1"/>
        <end position="23"/>
    </location>
</feature>
<keyword evidence="4" id="KW-0449">Lipoprotein</keyword>
<dbReference type="Proteomes" id="UP001595647">
    <property type="component" value="Unassembled WGS sequence"/>
</dbReference>
<evidence type="ECO:0000256" key="5">
    <source>
        <dbReference type="SAM" id="SignalP"/>
    </source>
</evidence>
<dbReference type="Gene3D" id="2.40.128.200">
    <property type="match status" value="1"/>
</dbReference>
<dbReference type="Pfam" id="PF09864">
    <property type="entry name" value="MliC"/>
    <property type="match status" value="1"/>
</dbReference>
<keyword evidence="1 5" id="KW-0732">Signal</keyword>
<feature type="domain" description="C-type lysozyme inhibitor" evidence="6">
    <location>
        <begin position="31"/>
        <end position="94"/>
    </location>
</feature>
<dbReference type="InterPro" id="IPR036328">
    <property type="entry name" value="MliC_sf"/>
</dbReference>
<reference evidence="8" key="1">
    <citation type="journal article" date="2019" name="Int. J. Syst. Evol. Microbiol.">
        <title>The Global Catalogue of Microorganisms (GCM) 10K type strain sequencing project: providing services to taxonomists for standard genome sequencing and annotation.</title>
        <authorList>
            <consortium name="The Broad Institute Genomics Platform"/>
            <consortium name="The Broad Institute Genome Sequencing Center for Infectious Disease"/>
            <person name="Wu L."/>
            <person name="Ma J."/>
        </authorList>
    </citation>
    <scope>NUCLEOTIDE SEQUENCE [LARGE SCALE GENOMIC DNA]</scope>
    <source>
        <strain evidence="8">KCTC 52231</strain>
    </source>
</reference>
<evidence type="ECO:0000259" key="6">
    <source>
        <dbReference type="Pfam" id="PF09864"/>
    </source>
</evidence>
<dbReference type="SUPFAM" id="SSF141488">
    <property type="entry name" value="YdhA-like"/>
    <property type="match status" value="1"/>
</dbReference>
<feature type="chain" id="PRO_5046673302" evidence="5">
    <location>
        <begin position="24"/>
        <end position="103"/>
    </location>
</feature>
<evidence type="ECO:0000256" key="2">
    <source>
        <dbReference type="ARBA" id="ARBA00023136"/>
    </source>
</evidence>
<evidence type="ECO:0000256" key="4">
    <source>
        <dbReference type="ARBA" id="ARBA00023288"/>
    </source>
</evidence>
<evidence type="ECO:0000313" key="8">
    <source>
        <dbReference type="Proteomes" id="UP001595647"/>
    </source>
</evidence>
<keyword evidence="8" id="KW-1185">Reference proteome</keyword>
<proteinExistence type="predicted"/>
<evidence type="ECO:0000256" key="1">
    <source>
        <dbReference type="ARBA" id="ARBA00022729"/>
    </source>
</evidence>
<keyword evidence="3" id="KW-0564">Palmitate</keyword>
<organism evidence="7 8">
    <name type="scientific">Ciceribacter thiooxidans</name>
    <dbReference type="NCBI Taxonomy" id="1969821"/>
    <lineage>
        <taxon>Bacteria</taxon>
        <taxon>Pseudomonadati</taxon>
        <taxon>Pseudomonadota</taxon>
        <taxon>Alphaproteobacteria</taxon>
        <taxon>Hyphomicrobiales</taxon>
        <taxon>Rhizobiaceae</taxon>
        <taxon>Ciceribacter</taxon>
    </lineage>
</organism>